<comment type="caution">
    <text evidence="1">The sequence shown here is derived from an EMBL/GenBank/DDBJ whole genome shotgun (WGS) entry which is preliminary data.</text>
</comment>
<dbReference type="PANTHER" id="PTHR13391">
    <property type="entry name" value="MITOCHONDRIAL DISTRIBUTION REGULATOR MISATO"/>
    <property type="match status" value="1"/>
</dbReference>
<dbReference type="InterPro" id="IPR049942">
    <property type="entry name" value="DML1/Misato"/>
</dbReference>
<sequence length="195" mass="21425">MVKTVDFRDMPRLDVLGQPVNPWSLVVAICKETCLCPKQQSRLIKLILEGRRASVGEVKDTVDAAFQRANTRPMFSHLSVALCPLPIPLPFPSIFGNQVGKHGKLMSDKLTNSSKGSLDVHSIPMAARLRSSSAVLPLLESKLQNLHRYGITRGAAGAELLRSWGFGKEELEEMQEMLSKMVATLCPPQLSSDSD</sequence>
<dbReference type="AlphaFoldDB" id="A0A392PFU6"/>
<dbReference type="PANTHER" id="PTHR13391:SF0">
    <property type="entry name" value="PROTEIN MISATO HOMOLOG 1"/>
    <property type="match status" value="1"/>
</dbReference>
<dbReference type="GO" id="GO:0007005">
    <property type="term" value="P:mitochondrion organization"/>
    <property type="evidence" value="ECO:0007669"/>
    <property type="project" value="InterPro"/>
</dbReference>
<dbReference type="GO" id="GO:0005737">
    <property type="term" value="C:cytoplasm"/>
    <property type="evidence" value="ECO:0007669"/>
    <property type="project" value="TreeGrafter"/>
</dbReference>
<dbReference type="Proteomes" id="UP000265520">
    <property type="component" value="Unassembled WGS sequence"/>
</dbReference>
<name>A0A392PFU6_9FABA</name>
<evidence type="ECO:0000313" key="1">
    <source>
        <dbReference type="EMBL" id="MCI10968.1"/>
    </source>
</evidence>
<evidence type="ECO:0000313" key="2">
    <source>
        <dbReference type="Proteomes" id="UP000265520"/>
    </source>
</evidence>
<protein>
    <submittedName>
        <fullName evidence="1">Misato-like protein</fullName>
    </submittedName>
</protein>
<accession>A0A392PFU6</accession>
<proteinExistence type="predicted"/>
<organism evidence="1 2">
    <name type="scientific">Trifolium medium</name>
    <dbReference type="NCBI Taxonomy" id="97028"/>
    <lineage>
        <taxon>Eukaryota</taxon>
        <taxon>Viridiplantae</taxon>
        <taxon>Streptophyta</taxon>
        <taxon>Embryophyta</taxon>
        <taxon>Tracheophyta</taxon>
        <taxon>Spermatophyta</taxon>
        <taxon>Magnoliopsida</taxon>
        <taxon>eudicotyledons</taxon>
        <taxon>Gunneridae</taxon>
        <taxon>Pentapetalae</taxon>
        <taxon>rosids</taxon>
        <taxon>fabids</taxon>
        <taxon>Fabales</taxon>
        <taxon>Fabaceae</taxon>
        <taxon>Papilionoideae</taxon>
        <taxon>50 kb inversion clade</taxon>
        <taxon>NPAAA clade</taxon>
        <taxon>Hologalegina</taxon>
        <taxon>IRL clade</taxon>
        <taxon>Trifolieae</taxon>
        <taxon>Trifolium</taxon>
    </lineage>
</organism>
<reference evidence="1 2" key="1">
    <citation type="journal article" date="2018" name="Front. Plant Sci.">
        <title>Red Clover (Trifolium pratense) and Zigzag Clover (T. medium) - A Picture of Genomic Similarities and Differences.</title>
        <authorList>
            <person name="Dluhosova J."/>
            <person name="Istvanek J."/>
            <person name="Nedelnik J."/>
            <person name="Repkova J."/>
        </authorList>
    </citation>
    <scope>NUCLEOTIDE SEQUENCE [LARGE SCALE GENOMIC DNA]</scope>
    <source>
        <strain evidence="2">cv. 10/8</strain>
        <tissue evidence="1">Leaf</tissue>
    </source>
</reference>
<dbReference type="EMBL" id="LXQA010078319">
    <property type="protein sequence ID" value="MCI10968.1"/>
    <property type="molecule type" value="Genomic_DNA"/>
</dbReference>
<keyword evidence="2" id="KW-1185">Reference proteome</keyword>